<reference evidence="4 5" key="1">
    <citation type="submission" date="2017-02" db="EMBL/GenBank/DDBJ databases">
        <title>Complete genome sequences of Mycobacterium kansasii strains isolated from rhesus macaques.</title>
        <authorList>
            <person name="Panda A."/>
            <person name="Nagaraj S."/>
            <person name="Zhao X."/>
            <person name="Tettelin H."/>
            <person name="Detolla L.J."/>
        </authorList>
    </citation>
    <scope>NUCLEOTIDE SEQUENCE [LARGE SCALE GENOMIC DNA]</scope>
    <source>
        <strain evidence="3 4">11-3469</strain>
        <strain evidence="2 5">11-3813</strain>
    </source>
</reference>
<feature type="transmembrane region" description="Helical" evidence="1">
    <location>
        <begin position="211"/>
        <end position="229"/>
    </location>
</feature>
<dbReference type="Proteomes" id="UP000188532">
    <property type="component" value="Unassembled WGS sequence"/>
</dbReference>
<feature type="transmembrane region" description="Helical" evidence="1">
    <location>
        <begin position="290"/>
        <end position="307"/>
    </location>
</feature>
<feature type="transmembrane region" description="Helical" evidence="1">
    <location>
        <begin position="166"/>
        <end position="199"/>
    </location>
</feature>
<evidence type="ECO:0000313" key="4">
    <source>
        <dbReference type="Proteomes" id="UP000188532"/>
    </source>
</evidence>
<name>A0A1V3WHP9_MYCKA</name>
<feature type="transmembrane region" description="Helical" evidence="1">
    <location>
        <begin position="313"/>
        <end position="332"/>
    </location>
</feature>
<dbReference type="GeneID" id="29696921"/>
<keyword evidence="1" id="KW-0472">Membrane</keyword>
<protein>
    <submittedName>
        <fullName evidence="2">Putative membrane protein</fullName>
    </submittedName>
</protein>
<accession>A0A1V3WHP9</accession>
<feature type="transmembrane region" description="Helical" evidence="1">
    <location>
        <begin position="91"/>
        <end position="112"/>
    </location>
</feature>
<evidence type="ECO:0000313" key="5">
    <source>
        <dbReference type="Proteomes" id="UP000189229"/>
    </source>
</evidence>
<dbReference type="RefSeq" id="WP_023373421.1">
    <property type="nucleotide sequence ID" value="NZ_BLYZ01000001.1"/>
</dbReference>
<keyword evidence="1" id="KW-1133">Transmembrane helix</keyword>
<organism evidence="2 5">
    <name type="scientific">Mycobacterium kansasii</name>
    <dbReference type="NCBI Taxonomy" id="1768"/>
    <lineage>
        <taxon>Bacteria</taxon>
        <taxon>Bacillati</taxon>
        <taxon>Actinomycetota</taxon>
        <taxon>Actinomycetes</taxon>
        <taxon>Mycobacteriales</taxon>
        <taxon>Mycobacteriaceae</taxon>
        <taxon>Mycobacterium</taxon>
    </lineage>
</organism>
<dbReference type="EMBL" id="MVBM01000009">
    <property type="protein sequence ID" value="OOK66513.1"/>
    <property type="molecule type" value="Genomic_DNA"/>
</dbReference>
<sequence length="634" mass="68411">MVTTRAGRVKTWCSTAGWGSARWQRCLAALVTAVLFWPQSSVDADVGLDPSWEAAVALARIHHLAWGPEIVFTYGPLAFLQNTAYYSTQQAVLATLYQIGVIAALFLGVAAAMRRRYPATTSLVGAFVTTGITAILLGSMYPEVVVLAAFAWSAPLLMHDDLKRSTAFITCVVVASVGGFELLVKFNTGLVIATIALAASILRDWRALGRHCVTVIAFAVSIPMWWLLAGQQLGNLPVWLRYSGQIVSGYIEGQAVPIPRDAVGAVLLTIAWVVVICAMFVRGGPVIPRNYVLLVAVTSVLIAKSAFGRYDTIHFSALLGLMVITVAITPLYGILRPPFEIAVVLILVMFLAGTLAIEQRPVAVLQAPVRALDRLVTLAFPGRAATHIQHSKARLRRDYGIPERFVKTIGSAAVHVDPDETSAVWAYDFAWRPAPVFQTYSAYTPALDKLNSETLGDGPQFVVSRQSPTSPATGINGRLGVQENPLYSRSLLCDFTVSGVENHWALLSHTKPRCGPLLPISDVVVRDGNSITVPAPSGPHMAVLVGIDLNPTIVDRLFMGSLVPLTAYTVALDGVSYRLIAGNAAEPFLVNTPGSVNATNLEIHSRTIGVGRTRSLGQHNPTARLRFYEMRVSQ</sequence>
<evidence type="ECO:0000313" key="2">
    <source>
        <dbReference type="EMBL" id="OOK66513.1"/>
    </source>
</evidence>
<gene>
    <name evidence="3" type="ORF">BZL29_3165</name>
    <name evidence="2" type="ORF">BZL30_8327</name>
</gene>
<keyword evidence="1" id="KW-0812">Transmembrane</keyword>
<feature type="transmembrane region" description="Helical" evidence="1">
    <location>
        <begin position="124"/>
        <end position="154"/>
    </location>
</feature>
<evidence type="ECO:0000256" key="1">
    <source>
        <dbReference type="SAM" id="Phobius"/>
    </source>
</evidence>
<comment type="caution">
    <text evidence="2">The sequence shown here is derived from an EMBL/GenBank/DDBJ whole genome shotgun (WGS) entry which is preliminary data.</text>
</comment>
<feature type="transmembrane region" description="Helical" evidence="1">
    <location>
        <begin position="339"/>
        <end position="357"/>
    </location>
</feature>
<dbReference type="AlphaFoldDB" id="A0A1V3WHP9"/>
<dbReference type="STRING" id="1768.B1T50_27520"/>
<dbReference type="EMBL" id="MVBN01000003">
    <property type="protein sequence ID" value="OOK76981.1"/>
    <property type="molecule type" value="Genomic_DNA"/>
</dbReference>
<proteinExistence type="predicted"/>
<evidence type="ECO:0000313" key="3">
    <source>
        <dbReference type="EMBL" id="OOK76981.1"/>
    </source>
</evidence>
<dbReference type="Proteomes" id="UP000189229">
    <property type="component" value="Unassembled WGS sequence"/>
</dbReference>
<feature type="transmembrane region" description="Helical" evidence="1">
    <location>
        <begin position="262"/>
        <end position="281"/>
    </location>
</feature>